<keyword evidence="1" id="KW-1133">Transmembrane helix</keyword>
<feature type="transmembrane region" description="Helical" evidence="1">
    <location>
        <begin position="31"/>
        <end position="52"/>
    </location>
</feature>
<dbReference type="EMBL" id="QNVT01000024">
    <property type="protein sequence ID" value="REC60451.1"/>
    <property type="molecule type" value="Genomic_DNA"/>
</dbReference>
<dbReference type="AlphaFoldDB" id="A0A3D9C4P8"/>
<evidence type="ECO:0000256" key="1">
    <source>
        <dbReference type="SAM" id="Phobius"/>
    </source>
</evidence>
<organism evidence="2 3">
    <name type="scientific">Chryseobacterium pennae</name>
    <dbReference type="NCBI Taxonomy" id="2258962"/>
    <lineage>
        <taxon>Bacteria</taxon>
        <taxon>Pseudomonadati</taxon>
        <taxon>Bacteroidota</taxon>
        <taxon>Flavobacteriia</taxon>
        <taxon>Flavobacteriales</taxon>
        <taxon>Weeksellaceae</taxon>
        <taxon>Chryseobacterium group</taxon>
        <taxon>Chryseobacterium</taxon>
    </lineage>
</organism>
<gene>
    <name evidence="2" type="ORF">DRF65_20525</name>
</gene>
<keyword evidence="3" id="KW-1185">Reference proteome</keyword>
<keyword evidence="1" id="KW-0472">Membrane</keyword>
<name>A0A3D9C4P8_9FLAO</name>
<evidence type="ECO:0000313" key="3">
    <source>
        <dbReference type="Proteomes" id="UP000256686"/>
    </source>
</evidence>
<sequence>MEKSQKIISNDRISLWKRAEHFAEKYPQRTFYIMFGLIFFSVLFSIGNLIYVQKVSVPQYEKMKKQNILTDATASFGAGVRETEKIMDIRQALKELDYYRRKTVLSASDSVRIKYLLDKYQIKNKR</sequence>
<dbReference type="Proteomes" id="UP000256686">
    <property type="component" value="Unassembled WGS sequence"/>
</dbReference>
<proteinExistence type="predicted"/>
<keyword evidence="1" id="KW-0812">Transmembrane</keyword>
<protein>
    <submittedName>
        <fullName evidence="2">Uncharacterized protein</fullName>
    </submittedName>
</protein>
<reference evidence="3" key="1">
    <citation type="submission" date="2018-06" db="EMBL/GenBank/DDBJ databases">
        <authorList>
            <person name="Lum Nde A."/>
            <person name="Hugo C."/>
        </authorList>
    </citation>
    <scope>NUCLEOTIDE SEQUENCE [LARGE SCALE GENOMIC DNA]</scope>
    <source>
        <strain evidence="3">1_F178</strain>
    </source>
</reference>
<accession>A0A3D9C4P8</accession>
<evidence type="ECO:0000313" key="2">
    <source>
        <dbReference type="EMBL" id="REC60451.1"/>
    </source>
</evidence>
<comment type="caution">
    <text evidence="2">The sequence shown here is derived from an EMBL/GenBank/DDBJ whole genome shotgun (WGS) entry which is preliminary data.</text>
</comment>
<dbReference type="RefSeq" id="WP_115972614.1">
    <property type="nucleotide sequence ID" value="NZ_QNVT01000024.1"/>
</dbReference>